<reference evidence="3 4" key="1">
    <citation type="submission" date="2017-05" db="EMBL/GenBank/DDBJ databases">
        <authorList>
            <person name="Varghese N."/>
            <person name="Submissions S."/>
        </authorList>
    </citation>
    <scope>NUCLEOTIDE SEQUENCE [LARGE SCALE GENOMIC DNA]</scope>
    <source>
        <strain evidence="3 4">DSM 18015</strain>
    </source>
</reference>
<sequence>MKKIMILCMSLWLGKTYAQKLDQQLSNVDQSSVSSGIIYERSGMYTPIFDYNMTTGLNSADSKIFEQTLNDLYFASNQTKFVSNTAIHQIIDANRYKSNIIEVGIINTTFHVLNYNPDNPSAGGLTYDTNTKKFAQIPGRPPFLPIDLTMASPLKKETTGSSITFMFKNNLIFSHSSKPIKSLYVDFGDGVSRMITGDGLFKPTSITVNYNSTGIKNLKFDFTFMDDTVLTTYGSFFLKYVDGATKAVKGTTSLCNGDTLADDFSIVSDTEFKGYNEPFAFKGKIDYRIFYHTNNNNTQKKLLKPVIIVDGFDPGDKRKILACDYVNYNPDRDHSIQDMMTYEKKLNGEIIKQDLINELRRKGYDVTIVNQPTYCVSTVAPYNVVSCGSASSREVNGGADFIERNALALATLIKNLNSQLKLNGSSEKLAIVGPSMGGQISRYALANLEKQGIDHNTRLWISVDSPHLGANIPLGDQALIHLLKVEGNSLDAGEMYDNLLGAPAARQQLIEFHRDPITIGDNYDYNANTNNLNGRITAQGFSTNSGNPFYQQYYNNMFTNGLPNSNGYPVNLRKIALTNGSLTGKTQGNNNQLALNIRAFTKVTIPLIFGMTWTFTIHMASLESYFMPSYNTDFQKIAHFKKAFDYHYAYAPNINSRGNMDTVPGGWYPAQNDIANAILGKPVVDGVRGSFWQYTTDNIGYWFANHYGSSYWELRDFQFNHSFIPTFSSLGIKNPDRNWAESLQRNLVCSGETPFDSYYGSSENTQHTSFTEDSVNWLMKELDGQPQAPWFPIAPDALQGTDKICVNQTASYSFADPCKLPSKVIWNVSPNLQIVSSTDYTVNVKSLYQGQGIITATFQNGQTVTKNLHMGGPVSYMGTCNPYDTTCTVRNYVMTAGKKNCITFDAIGMDKSWSDSNNTDFEWEKVDGNFTFVSDGYPSCMEYTNVYNNGTKVIGKTAVVYLNSFGGRPVIIKVRTKNSCEWGPWQNLFFYEPNTIKGDLEKADLFTISPNPSNDFIKISPLSTSNKLSSSEVNAELYNAIGIKQRSIKFKDITGSISVKGLFPGVYTLKLIYDSKIESHQIIVKQD</sequence>
<evidence type="ECO:0000256" key="1">
    <source>
        <dbReference type="ARBA" id="ARBA00022729"/>
    </source>
</evidence>
<dbReference type="Pfam" id="PF05057">
    <property type="entry name" value="DUF676"/>
    <property type="match status" value="1"/>
</dbReference>
<comment type="caution">
    <text evidence="3">The sequence shown here is derived from an EMBL/GenBank/DDBJ whole genome shotgun (WGS) entry which is preliminary data.</text>
</comment>
<gene>
    <name evidence="3" type="ORF">SAMN05421679_102229</name>
</gene>
<dbReference type="RefSeq" id="WP_283415730.1">
    <property type="nucleotide sequence ID" value="NZ_FXUO01000002.1"/>
</dbReference>
<dbReference type="Proteomes" id="UP001158050">
    <property type="component" value="Unassembled WGS sequence"/>
</dbReference>
<keyword evidence="4" id="KW-1185">Reference proteome</keyword>
<dbReference type="EMBL" id="FXUO01000002">
    <property type="protein sequence ID" value="SMP90213.1"/>
    <property type="molecule type" value="Genomic_DNA"/>
</dbReference>
<dbReference type="InterPro" id="IPR007751">
    <property type="entry name" value="DUF676_lipase-like"/>
</dbReference>
<accession>A0ABY1QZN8</accession>
<name>A0ABY1QZN8_9FLAO</name>
<dbReference type="InterPro" id="IPR026444">
    <property type="entry name" value="Secre_tail"/>
</dbReference>
<evidence type="ECO:0000259" key="2">
    <source>
        <dbReference type="Pfam" id="PF05057"/>
    </source>
</evidence>
<protein>
    <submittedName>
        <fullName evidence="3">Por secretion system C-terminal sorting domain-containing protein</fullName>
    </submittedName>
</protein>
<dbReference type="SUPFAM" id="SSF53474">
    <property type="entry name" value="alpha/beta-Hydrolases"/>
    <property type="match status" value="1"/>
</dbReference>
<organism evidence="3 4">
    <name type="scientific">Epilithonimonas pallida</name>
    <dbReference type="NCBI Taxonomy" id="373671"/>
    <lineage>
        <taxon>Bacteria</taxon>
        <taxon>Pseudomonadati</taxon>
        <taxon>Bacteroidota</taxon>
        <taxon>Flavobacteriia</taxon>
        <taxon>Flavobacteriales</taxon>
        <taxon>Weeksellaceae</taxon>
        <taxon>Chryseobacterium group</taxon>
        <taxon>Epilithonimonas</taxon>
    </lineage>
</organism>
<feature type="domain" description="DUF676" evidence="2">
    <location>
        <begin position="424"/>
        <end position="471"/>
    </location>
</feature>
<dbReference type="NCBIfam" id="TIGR04183">
    <property type="entry name" value="Por_Secre_tail"/>
    <property type="match status" value="1"/>
</dbReference>
<evidence type="ECO:0000313" key="3">
    <source>
        <dbReference type="EMBL" id="SMP90213.1"/>
    </source>
</evidence>
<keyword evidence="1" id="KW-0732">Signal</keyword>
<dbReference type="Gene3D" id="3.40.50.1820">
    <property type="entry name" value="alpha/beta hydrolase"/>
    <property type="match status" value="1"/>
</dbReference>
<evidence type="ECO:0000313" key="4">
    <source>
        <dbReference type="Proteomes" id="UP001158050"/>
    </source>
</evidence>
<proteinExistence type="predicted"/>
<dbReference type="InterPro" id="IPR029058">
    <property type="entry name" value="AB_hydrolase_fold"/>
</dbReference>